<dbReference type="InterPro" id="IPR020846">
    <property type="entry name" value="MFS_dom"/>
</dbReference>
<feature type="transmembrane region" description="Helical" evidence="2">
    <location>
        <begin position="119"/>
        <end position="139"/>
    </location>
</feature>
<proteinExistence type="predicted"/>
<dbReference type="PANTHER" id="PTHR45757:SF11">
    <property type="entry name" value="MAJOR FACILITATOR SUPERFAMILY (MFS) PROFILE DOMAIN-CONTAINING PROTEIN"/>
    <property type="match status" value="1"/>
</dbReference>
<comment type="caution">
    <text evidence="4">The sequence shown here is derived from an EMBL/GenBank/DDBJ whole genome shotgun (WGS) entry which is preliminary data.</text>
</comment>
<feature type="domain" description="Major facilitator superfamily (MFS) profile" evidence="3">
    <location>
        <begin position="1"/>
        <end position="291"/>
    </location>
</feature>
<evidence type="ECO:0000256" key="1">
    <source>
        <dbReference type="ARBA" id="ARBA00004141"/>
    </source>
</evidence>
<keyword evidence="2" id="KW-0472">Membrane</keyword>
<evidence type="ECO:0000313" key="4">
    <source>
        <dbReference type="EMBL" id="KAK0428095.1"/>
    </source>
</evidence>
<dbReference type="InterPro" id="IPR036259">
    <property type="entry name" value="MFS_trans_sf"/>
</dbReference>
<evidence type="ECO:0000313" key="5">
    <source>
        <dbReference type="Proteomes" id="UP001175271"/>
    </source>
</evidence>
<name>A0AA39IPJ1_9BILA</name>
<gene>
    <name evidence="4" type="ORF">QR680_010601</name>
</gene>
<dbReference type="InterPro" id="IPR011701">
    <property type="entry name" value="MFS"/>
</dbReference>
<sequence>MLFVRFCQGFPVSVVFAALGSIPQRWGGCEQRGRFVAILSSSYQIAPIFAMVLAAAFCSSAYGWEGVYYLFGITTILSGLVFFVLYSDTPLDTRLFKIKQLPGIAVKPPNKTGSVPYKAIFTSLSVWALWLTAFGDALGHQMFLMYGPTYMNKVLKFNIAQTGLLAALPFLLCIAVKVLAGMFLDKAGFPDIQKKTRLLSSGSQAAMTLCFALLIALPATASFLSQIVFTCIILFSGLHNVGLFSGCQIVAKQFSHVLTLVISMEIGTVALILPGIVSSLAPHNEESEVSG</sequence>
<reference evidence="4" key="1">
    <citation type="submission" date="2023-06" db="EMBL/GenBank/DDBJ databases">
        <title>Genomic analysis of the entomopathogenic nematode Steinernema hermaphroditum.</title>
        <authorList>
            <person name="Schwarz E.M."/>
            <person name="Heppert J.K."/>
            <person name="Baniya A."/>
            <person name="Schwartz H.T."/>
            <person name="Tan C.-H."/>
            <person name="Antoshechkin I."/>
            <person name="Sternberg P.W."/>
            <person name="Goodrich-Blair H."/>
            <person name="Dillman A.R."/>
        </authorList>
    </citation>
    <scope>NUCLEOTIDE SEQUENCE</scope>
    <source>
        <strain evidence="4">PS9179</strain>
        <tissue evidence="4">Whole animal</tissue>
    </source>
</reference>
<feature type="transmembrane region" description="Helical" evidence="2">
    <location>
        <begin position="35"/>
        <end position="62"/>
    </location>
</feature>
<feature type="transmembrane region" description="Helical" evidence="2">
    <location>
        <begin position="68"/>
        <end position="87"/>
    </location>
</feature>
<dbReference type="Pfam" id="PF07690">
    <property type="entry name" value="MFS_1"/>
    <property type="match status" value="1"/>
</dbReference>
<feature type="transmembrane region" description="Helical" evidence="2">
    <location>
        <begin position="196"/>
        <end position="217"/>
    </location>
</feature>
<dbReference type="PROSITE" id="PS50850">
    <property type="entry name" value="MFS"/>
    <property type="match status" value="1"/>
</dbReference>
<dbReference type="Proteomes" id="UP001175271">
    <property type="component" value="Unassembled WGS sequence"/>
</dbReference>
<feature type="transmembrane region" description="Helical" evidence="2">
    <location>
        <begin position="223"/>
        <end position="245"/>
    </location>
</feature>
<keyword evidence="2" id="KW-0812">Transmembrane</keyword>
<evidence type="ECO:0000256" key="2">
    <source>
        <dbReference type="SAM" id="Phobius"/>
    </source>
</evidence>
<dbReference type="Gene3D" id="1.20.1250.20">
    <property type="entry name" value="MFS general substrate transporter like domains"/>
    <property type="match status" value="2"/>
</dbReference>
<protein>
    <recommendedName>
        <fullName evidence="3">Major facilitator superfamily (MFS) profile domain-containing protein</fullName>
    </recommendedName>
</protein>
<feature type="transmembrane region" description="Helical" evidence="2">
    <location>
        <begin position="159"/>
        <end position="184"/>
    </location>
</feature>
<dbReference type="SUPFAM" id="SSF103473">
    <property type="entry name" value="MFS general substrate transporter"/>
    <property type="match status" value="1"/>
</dbReference>
<dbReference type="AlphaFoldDB" id="A0AA39IPJ1"/>
<dbReference type="EMBL" id="JAUCMV010000001">
    <property type="protein sequence ID" value="KAK0428095.1"/>
    <property type="molecule type" value="Genomic_DNA"/>
</dbReference>
<keyword evidence="2" id="KW-1133">Transmembrane helix</keyword>
<comment type="subcellular location">
    <subcellularLocation>
        <location evidence="1">Membrane</location>
        <topology evidence="1">Multi-pass membrane protein</topology>
    </subcellularLocation>
</comment>
<accession>A0AA39IPJ1</accession>
<dbReference type="GO" id="GO:0016020">
    <property type="term" value="C:membrane"/>
    <property type="evidence" value="ECO:0007669"/>
    <property type="project" value="UniProtKB-SubCell"/>
</dbReference>
<organism evidence="4 5">
    <name type="scientific">Steinernema hermaphroditum</name>
    <dbReference type="NCBI Taxonomy" id="289476"/>
    <lineage>
        <taxon>Eukaryota</taxon>
        <taxon>Metazoa</taxon>
        <taxon>Ecdysozoa</taxon>
        <taxon>Nematoda</taxon>
        <taxon>Chromadorea</taxon>
        <taxon>Rhabditida</taxon>
        <taxon>Tylenchina</taxon>
        <taxon>Panagrolaimomorpha</taxon>
        <taxon>Strongyloidoidea</taxon>
        <taxon>Steinernematidae</taxon>
        <taxon>Steinernema</taxon>
    </lineage>
</organism>
<dbReference type="GO" id="GO:0022857">
    <property type="term" value="F:transmembrane transporter activity"/>
    <property type="evidence" value="ECO:0007669"/>
    <property type="project" value="InterPro"/>
</dbReference>
<feature type="transmembrane region" description="Helical" evidence="2">
    <location>
        <begin position="257"/>
        <end position="277"/>
    </location>
</feature>
<dbReference type="PANTHER" id="PTHR45757">
    <property type="entry name" value="PROTEIN CBG23364-RELATED"/>
    <property type="match status" value="1"/>
</dbReference>
<evidence type="ECO:0000259" key="3">
    <source>
        <dbReference type="PROSITE" id="PS50850"/>
    </source>
</evidence>
<keyword evidence="5" id="KW-1185">Reference proteome</keyword>